<feature type="region of interest" description="Disordered" evidence="1">
    <location>
        <begin position="1600"/>
        <end position="1645"/>
    </location>
</feature>
<feature type="transmembrane region" description="Helical" evidence="2">
    <location>
        <begin position="1541"/>
        <end position="1563"/>
    </location>
</feature>
<evidence type="ECO:0000313" key="5">
    <source>
        <dbReference type="Proteomes" id="UP000323011"/>
    </source>
</evidence>
<feature type="transmembrane region" description="Helical" evidence="2">
    <location>
        <begin position="285"/>
        <end position="306"/>
    </location>
</feature>
<feature type="transmembrane region" description="Helical" evidence="2">
    <location>
        <begin position="1964"/>
        <end position="1985"/>
    </location>
</feature>
<feature type="transmembrane region" description="Helical" evidence="2">
    <location>
        <begin position="312"/>
        <end position="333"/>
    </location>
</feature>
<feature type="region of interest" description="Disordered" evidence="1">
    <location>
        <begin position="374"/>
        <end position="404"/>
    </location>
</feature>
<feature type="compositionally biased region" description="Low complexity" evidence="1">
    <location>
        <begin position="1611"/>
        <end position="1623"/>
    </location>
</feature>
<feature type="region of interest" description="Disordered" evidence="1">
    <location>
        <begin position="1049"/>
        <end position="1073"/>
    </location>
</feature>
<evidence type="ECO:0000313" key="4">
    <source>
        <dbReference type="EMBL" id="KAA0150776.1"/>
    </source>
</evidence>
<feature type="transmembrane region" description="Helical" evidence="2">
    <location>
        <begin position="1730"/>
        <end position="1754"/>
    </location>
</feature>
<sequence>MAGMQGERAVGSGGFIEAFSSSVHRALFGLGFIAFRDEKESARPHRTRVVLATVIDTAQMLAFVFSASQLHPWHSAEATDGLSQALVFVTPDSADKTFGLLAYQVMFILATVWATLFVALAVQIGRAFVLDSMQSPTVLRVFRAIASLSVSVLFLPVASVLLRAFACDASAPLGWYGTTLSCGSPVRIVATVILAVLLMLFLGVSVFVTATFVDREPGSLTWTAKAHGRVDVGLLLFKFLLTAVVNIDPSTVGSPLLTGFLIAAGVVWFSAVFRELPHSNPMGNAMAGASAMTFLWATATLAFAQGSPTSDFTGMVFIGLPLAASAGLMAILVESHRIESQPLIECRTAGHVLVWASSRLLRYRIQTEARSGISAALAESPSANDSFSGSKHGRRRKANPMADADDADASALEFQDGQPGEGSALRPNSSAFLGNGAARDDASASTAAAISIAEAEDAFRMVMRGFPSAGTGFAVAASFFRRFSSFTHQECDALARLKQLDPPFDLAFVVFVRSLELDGTGDEGSINHIDRVLLEQSTKEARRMRVEVLREQAEFWSTLGERRPDVALALEAGRRLVVAIRALNRQYTDMLRYNPESPSVLRAYAGFLADQGGNAARATELQNRADRLEETSSHKQRHVVRHVVLFEHSKEAGQTGPKRGLRHAITDESAAVITVSMAVEERSEIVGVSPAACRLLLASRPSALVGQTLSHAIIPMPFAAFHDKFVATFGRSVRANSSVVGWSRTLPVLRQDGTFEPMVVTIDEAPPDPRTLAPRMAAVLQPIPTEEAFLLFAGPAGGYRIFAASRRSSDLLRIEPSTLTDRFVSMLDYFPSAAPGFQAFPIVAVSEARILRSQPSLARNLTHHAAAGLSTARAGRARRVSIAGMHGPATARSVTGTSMPDGALGGPASSGFGRLTGRHSRADSFEVRARGISETGRGRAPSGHGGSGGLRVDPLLSLESTGLIPIEERGQVAMPVVAGSIQTMKARGMSVFMLRWSPLDAALPEGIPNPGESARLIATDELDSDDDDAADGQEGADLAAWMKSRDADAASVEAANSDGPGSSGSETSAASADENGLEALLGAAPTSVPSLAKPKEAGPAAGAPVANISLLPDAKRKSASFVGDPTQQQHQQQQLRSGPSGSDTQASRSHPSISSAKGQAVEVKAVPTGSSAIPFAVAQSAAAESIGSEPGAPDAGQTAALAAKPEQGRQESKSGPLAKAAVPGRAGKPVASQAALRSSLARASMTGPQFATGAASTPNGALSAGMSRRGGSQVRIQAPPADLAAGSIAQTRHGSGAGWARFDGASSVGSAGSTTTMNLTRSLSRLNAETEPEISRVRVGLAFTTLATLAAAVVIAWWVPLSTERLRLVVTGLDLSAHRVYGLTRAVDAAHHIHREYSLGRSLRNFSLEQEFELLVRGRDDMHNGQKQLHQGGRVHGESGYIHDQQTVVSLLEPPHAAGRDSKERNQSLADAESFMFGQLRTLSLKSWWDAEFGEAILLLEALSMNVDAVVKAFSLSLAYRHADLFALGPEVTSQMAYAGMAYLLLVVVVTAVLFLTAIRALAAKQREVMGLFLMVPGEAARAMRALSAAQLDRAVAEAEDAAAAEDDPSARANSADVAAARRTTSGGGSPKAGAIGKSHSKRGDDEAAGMLEAGGIDEAEMQRLTVEEEDMTVAWQDTLRRVRARAARKVRAAEANSMLNSHAGPAQPNFETMERHHVDSGAFTQRSMLWLFLPIWLVAGWLLVVVFVAMEYFDTATEQATRIIRVVHAAEAMAELTSQTHRMMLTSNSTEPETSLLSGNAGLAVRIESHELADEALGELALSMERLMFGGQACTEVGICETLNPLTGAVAPEAYNLLSEDGCRNQPDDSFAPMCSVIEQGVMDGGLLTASGRMIVQASHLIRTVPDPPGIKPNLMDAAHAPLAVALGTLHVYTENGLERVLDSLRDRAYDLYSSAAGFAVPVTWGFVATYAVIVLLFFWAQVVSLSRPLRNSRELAKLLPPDLVEALPYLRIRLRDVAGASVVHSTKSKTRCSPASIRQACCGCCCRTGQPRRHVVPSAETARPKSSSEGAAASLVASKTL</sequence>
<keyword evidence="2" id="KW-1133">Transmembrane helix</keyword>
<feature type="transmembrane region" description="Helical" evidence="2">
    <location>
        <begin position="253"/>
        <end position="273"/>
    </location>
</feature>
<dbReference type="InterPro" id="IPR052994">
    <property type="entry name" value="Tiny_macrocysts_regulators"/>
</dbReference>
<feature type="region of interest" description="Disordered" evidence="1">
    <location>
        <begin position="1249"/>
        <end position="1272"/>
    </location>
</feature>
<reference evidence="4 5" key="1">
    <citation type="submission" date="2019-07" db="EMBL/GenBank/DDBJ databases">
        <title>Genomes of Cafeteria roenbergensis.</title>
        <authorList>
            <person name="Fischer M.G."/>
            <person name="Hackl T."/>
            <person name="Roman M."/>
        </authorList>
    </citation>
    <scope>NUCLEOTIDE SEQUENCE [LARGE SCALE GENOMIC DNA]</scope>
    <source>
        <strain evidence="4 5">BVI</strain>
    </source>
</reference>
<gene>
    <name evidence="4" type="ORF">FNF29_05111</name>
</gene>
<feature type="transmembrane region" description="Helical" evidence="2">
    <location>
        <begin position="141"/>
        <end position="166"/>
    </location>
</feature>
<dbReference type="EMBL" id="VLTN01000032">
    <property type="protein sequence ID" value="KAA0150776.1"/>
    <property type="molecule type" value="Genomic_DNA"/>
</dbReference>
<feature type="compositionally biased region" description="Polar residues" evidence="1">
    <location>
        <begin position="1135"/>
        <end position="1157"/>
    </location>
</feature>
<feature type="region of interest" description="Disordered" evidence="1">
    <location>
        <begin position="932"/>
        <end position="952"/>
    </location>
</feature>
<feature type="region of interest" description="Disordered" evidence="1">
    <location>
        <begin position="2059"/>
        <end position="2083"/>
    </location>
</feature>
<dbReference type="PANTHER" id="PTHR31600">
    <property type="entry name" value="TINY MACROCYSTS PROTEIN B-RELATED"/>
    <property type="match status" value="1"/>
</dbReference>
<keyword evidence="2" id="KW-0472">Membrane</keyword>
<organism evidence="4 5">
    <name type="scientific">Cafeteria roenbergensis</name>
    <name type="common">Marine flagellate</name>
    <dbReference type="NCBI Taxonomy" id="33653"/>
    <lineage>
        <taxon>Eukaryota</taxon>
        <taxon>Sar</taxon>
        <taxon>Stramenopiles</taxon>
        <taxon>Bigyra</taxon>
        <taxon>Opalozoa</taxon>
        <taxon>Bicosoecida</taxon>
        <taxon>Cafeteriaceae</taxon>
        <taxon>Cafeteria</taxon>
    </lineage>
</organism>
<evidence type="ECO:0000259" key="3">
    <source>
        <dbReference type="Pfam" id="PF25474"/>
    </source>
</evidence>
<feature type="region of interest" description="Disordered" evidence="1">
    <location>
        <begin position="1118"/>
        <end position="1161"/>
    </location>
</feature>
<feature type="transmembrane region" description="Helical" evidence="2">
    <location>
        <begin position="49"/>
        <end position="67"/>
    </location>
</feature>
<feature type="compositionally biased region" description="Polar residues" evidence="1">
    <location>
        <begin position="1249"/>
        <end position="1260"/>
    </location>
</feature>
<name>A0A5A8CCL3_CAFRO</name>
<dbReference type="InterPro" id="IPR057352">
    <property type="entry name" value="TPR_TmcB/C"/>
</dbReference>
<keyword evidence="5" id="KW-1185">Reference proteome</keyword>
<comment type="caution">
    <text evidence="4">The sequence shown here is derived from an EMBL/GenBank/DDBJ whole genome shotgun (WGS) entry which is preliminary data.</text>
</comment>
<feature type="transmembrane region" description="Helical" evidence="2">
    <location>
        <begin position="1339"/>
        <end position="1359"/>
    </location>
</feature>
<evidence type="ECO:0000256" key="2">
    <source>
        <dbReference type="SAM" id="Phobius"/>
    </source>
</evidence>
<feature type="compositionally biased region" description="Low complexity" evidence="1">
    <location>
        <begin position="1059"/>
        <end position="1072"/>
    </location>
</feature>
<feature type="region of interest" description="Disordered" evidence="1">
    <location>
        <begin position="1186"/>
        <end position="1235"/>
    </location>
</feature>
<feature type="domain" description="TmcB/TmcC TPR repeats" evidence="3">
    <location>
        <begin position="523"/>
        <end position="634"/>
    </location>
</feature>
<proteinExistence type="predicted"/>
<feature type="transmembrane region" description="Helical" evidence="2">
    <location>
        <begin position="101"/>
        <end position="129"/>
    </location>
</feature>
<dbReference type="PANTHER" id="PTHR31600:SF2">
    <property type="entry name" value="GAMETE ENRICHED GENE 10 PROTEIN-RELATED"/>
    <property type="match status" value="1"/>
</dbReference>
<dbReference type="Pfam" id="PF25474">
    <property type="entry name" value="TPR_TmcB"/>
    <property type="match status" value="1"/>
</dbReference>
<keyword evidence="2" id="KW-0812">Transmembrane</keyword>
<dbReference type="Proteomes" id="UP000323011">
    <property type="component" value="Unassembled WGS sequence"/>
</dbReference>
<accession>A0A5A8CCL3</accession>
<protein>
    <recommendedName>
        <fullName evidence="3">TmcB/TmcC TPR repeats domain-containing protein</fullName>
    </recommendedName>
</protein>
<evidence type="ECO:0000256" key="1">
    <source>
        <dbReference type="SAM" id="MobiDB-lite"/>
    </source>
</evidence>
<feature type="transmembrane region" description="Helical" evidence="2">
    <location>
        <begin position="186"/>
        <end position="209"/>
    </location>
</feature>